<comment type="caution">
    <text evidence="2">The sequence shown here is derived from an EMBL/GenBank/DDBJ whole genome shotgun (WGS) entry which is preliminary data.</text>
</comment>
<evidence type="ECO:0000313" key="2">
    <source>
        <dbReference type="EMBL" id="KHG04034.1"/>
    </source>
</evidence>
<accession>A0A0B0MWZ7</accession>
<keyword evidence="3" id="KW-1185">Reference proteome</keyword>
<organism evidence="2 3">
    <name type="scientific">Gossypium arboreum</name>
    <name type="common">Tree cotton</name>
    <name type="synonym">Gossypium nanking</name>
    <dbReference type="NCBI Taxonomy" id="29729"/>
    <lineage>
        <taxon>Eukaryota</taxon>
        <taxon>Viridiplantae</taxon>
        <taxon>Streptophyta</taxon>
        <taxon>Embryophyta</taxon>
        <taxon>Tracheophyta</taxon>
        <taxon>Spermatophyta</taxon>
        <taxon>Magnoliopsida</taxon>
        <taxon>eudicotyledons</taxon>
        <taxon>Gunneridae</taxon>
        <taxon>Pentapetalae</taxon>
        <taxon>rosids</taxon>
        <taxon>malvids</taxon>
        <taxon>Malvales</taxon>
        <taxon>Malvaceae</taxon>
        <taxon>Malvoideae</taxon>
        <taxon>Gossypium</taxon>
    </lineage>
</organism>
<dbReference type="AlphaFoldDB" id="A0A0B0MWZ7"/>
<dbReference type="EMBL" id="JRRC01404142">
    <property type="protein sequence ID" value="KHG04034.1"/>
    <property type="molecule type" value="Genomic_DNA"/>
</dbReference>
<name>A0A0B0MWZ7_GOSAR</name>
<evidence type="ECO:0000313" key="3">
    <source>
        <dbReference type="Proteomes" id="UP000032142"/>
    </source>
</evidence>
<evidence type="ECO:0000256" key="1">
    <source>
        <dbReference type="SAM" id="MobiDB-lite"/>
    </source>
</evidence>
<reference evidence="3" key="1">
    <citation type="submission" date="2014-09" db="EMBL/GenBank/DDBJ databases">
        <authorList>
            <person name="Mudge J."/>
            <person name="Ramaraj T."/>
            <person name="Lindquist I.E."/>
            <person name="Bharti A.K."/>
            <person name="Sundararajan A."/>
            <person name="Cameron C.T."/>
            <person name="Woodward J.E."/>
            <person name="May G.D."/>
            <person name="Brubaker C."/>
            <person name="Broadhvest J."/>
            <person name="Wilkins T.A."/>
        </authorList>
    </citation>
    <scope>NUCLEOTIDE SEQUENCE</scope>
    <source>
        <strain evidence="3">cv. AKA8401</strain>
    </source>
</reference>
<feature type="region of interest" description="Disordered" evidence="1">
    <location>
        <begin position="1"/>
        <end position="45"/>
    </location>
</feature>
<gene>
    <name evidence="2" type="ORF">F383_29282</name>
</gene>
<protein>
    <submittedName>
        <fullName evidence="2">Uncharacterized protein</fullName>
    </submittedName>
</protein>
<feature type="compositionally biased region" description="Basic residues" evidence="1">
    <location>
        <begin position="25"/>
        <end position="34"/>
    </location>
</feature>
<sequence length="45" mass="4822">MRVKGLRNNSKTEKTGQRGKSAQPRVHRTGKPHTHIGLTGSGTGV</sequence>
<dbReference type="Proteomes" id="UP000032142">
    <property type="component" value="Unassembled WGS sequence"/>
</dbReference>
<proteinExistence type="predicted"/>